<evidence type="ECO:0000313" key="1">
    <source>
        <dbReference type="EMBL" id="PHL20559.1"/>
    </source>
</evidence>
<dbReference type="Proteomes" id="UP000224303">
    <property type="component" value="Unassembled WGS sequence"/>
</dbReference>
<protein>
    <submittedName>
        <fullName evidence="1">Uncharacterized protein</fullName>
    </submittedName>
</protein>
<organism evidence="1 2">
    <name type="scientific">Enterococcus faecium</name>
    <name type="common">Streptococcus faecium</name>
    <dbReference type="NCBI Taxonomy" id="1352"/>
    <lineage>
        <taxon>Bacteria</taxon>
        <taxon>Bacillati</taxon>
        <taxon>Bacillota</taxon>
        <taxon>Bacilli</taxon>
        <taxon>Lactobacillales</taxon>
        <taxon>Enterococcaceae</taxon>
        <taxon>Enterococcus</taxon>
    </lineage>
</organism>
<proteinExistence type="predicted"/>
<evidence type="ECO:0000313" key="2">
    <source>
        <dbReference type="Proteomes" id="UP000224303"/>
    </source>
</evidence>
<sequence>MQLRKSRYRGTFFFAAFFGLMRSTFAGRIRYKTSFFTKDINRVKETSFCCQFFHFSKNENKKFWKWRRILLAILCLVEKRWTK</sequence>
<dbReference type="EMBL" id="PCGC01000056">
    <property type="protein sequence ID" value="PHL20559.1"/>
    <property type="molecule type" value="Genomic_DNA"/>
</dbReference>
<reference evidence="1 2" key="1">
    <citation type="submission" date="2017-10" db="EMBL/GenBank/DDBJ databases">
        <title>Draft genomes of the Enterococcus faecium isolated from human feces before and after Helicobacter pylori eradication therapy.</title>
        <authorList>
            <person name="Prianichniikov N.A."/>
            <person name="Glushchenko O.E."/>
            <person name="Malakhova M.V."/>
        </authorList>
    </citation>
    <scope>NUCLEOTIDE SEQUENCE [LARGE SCALE GENOMIC DNA]</scope>
    <source>
        <strain evidence="1 2">Hp_5-7</strain>
    </source>
</reference>
<comment type="caution">
    <text evidence="1">The sequence shown here is derived from an EMBL/GenBank/DDBJ whole genome shotgun (WGS) entry which is preliminary data.</text>
</comment>
<dbReference type="AlphaFoldDB" id="A0A2D0CEK2"/>
<gene>
    <name evidence="1" type="ORF">CQR37_13610</name>
</gene>
<accession>A0A2D0CEK2</accession>
<name>A0A2D0CEK2_ENTFC</name>